<dbReference type="Pfam" id="PF11735">
    <property type="entry name" value="CAP59_mtransfer"/>
    <property type="match status" value="1"/>
</dbReference>
<dbReference type="PANTHER" id="PTHR34144:SF5">
    <property type="entry name" value="ALPHA-1,3-MANNOSYLTRANSFERASE CMT1"/>
    <property type="match status" value="1"/>
</dbReference>
<evidence type="ECO:0000313" key="2">
    <source>
        <dbReference type="Proteomes" id="UP001305647"/>
    </source>
</evidence>
<name>A0AAN6SWE4_9PEZI</name>
<dbReference type="AlphaFoldDB" id="A0AAN6SWE4"/>
<evidence type="ECO:0000313" key="1">
    <source>
        <dbReference type="EMBL" id="KAK4095833.1"/>
    </source>
</evidence>
<feature type="non-terminal residue" evidence="1">
    <location>
        <position position="1"/>
    </location>
</feature>
<reference evidence="1" key="2">
    <citation type="submission" date="2023-05" db="EMBL/GenBank/DDBJ databases">
        <authorList>
            <consortium name="Lawrence Berkeley National Laboratory"/>
            <person name="Steindorff A."/>
            <person name="Hensen N."/>
            <person name="Bonometti L."/>
            <person name="Westerberg I."/>
            <person name="Brannstrom I.O."/>
            <person name="Guillou S."/>
            <person name="Cros-Aarteil S."/>
            <person name="Calhoun S."/>
            <person name="Haridas S."/>
            <person name="Kuo A."/>
            <person name="Mondo S."/>
            <person name="Pangilinan J."/>
            <person name="Riley R."/>
            <person name="Labutti K."/>
            <person name="Andreopoulos B."/>
            <person name="Lipzen A."/>
            <person name="Chen C."/>
            <person name="Yanf M."/>
            <person name="Daum C."/>
            <person name="Ng V."/>
            <person name="Clum A."/>
            <person name="Ohm R."/>
            <person name="Martin F."/>
            <person name="Silar P."/>
            <person name="Natvig D."/>
            <person name="Lalanne C."/>
            <person name="Gautier V."/>
            <person name="Ament-Velasquez S.L."/>
            <person name="Kruys A."/>
            <person name="Hutchinson M.I."/>
            <person name="Powell A.J."/>
            <person name="Barry K."/>
            <person name="Miller A.N."/>
            <person name="Grigoriev I.V."/>
            <person name="Debuchy R."/>
            <person name="Gladieux P."/>
            <person name="Thoren M.H."/>
            <person name="Johannesson H."/>
        </authorList>
    </citation>
    <scope>NUCLEOTIDE SEQUENCE</scope>
    <source>
        <strain evidence="1">CBS 757.83</strain>
    </source>
</reference>
<proteinExistence type="predicted"/>
<dbReference type="EMBL" id="MU863777">
    <property type="protein sequence ID" value="KAK4095833.1"/>
    <property type="molecule type" value="Genomic_DNA"/>
</dbReference>
<gene>
    <name evidence="1" type="ORF">N658DRAFT_437416</name>
</gene>
<organism evidence="1 2">
    <name type="scientific">Parathielavia hyrcaniae</name>
    <dbReference type="NCBI Taxonomy" id="113614"/>
    <lineage>
        <taxon>Eukaryota</taxon>
        <taxon>Fungi</taxon>
        <taxon>Dikarya</taxon>
        <taxon>Ascomycota</taxon>
        <taxon>Pezizomycotina</taxon>
        <taxon>Sordariomycetes</taxon>
        <taxon>Sordariomycetidae</taxon>
        <taxon>Sordariales</taxon>
        <taxon>Chaetomiaceae</taxon>
        <taxon>Parathielavia</taxon>
    </lineage>
</organism>
<protein>
    <submittedName>
        <fullName evidence="1">Glycosyltransferase family 69 protein</fullName>
    </submittedName>
</protein>
<dbReference type="Proteomes" id="UP001305647">
    <property type="component" value="Unassembled WGS sequence"/>
</dbReference>
<sequence length="336" mass="37521">FAVNLRQCVDLLPRLLGSLVEAMRFLGPEHCALSIVEGNSDDGTLETLQLLTGELQAMGVEYWLASSTLDPSAGLRIRKLAKLRAMALEPTADEIGTTTYFARPVAIHRLPLAPNAIITFINDVSACAEDILELVHQRIFQAADMVCAMDWTNPNPNPKTPSPPLHPRSPIFYDIWITRSLTGNLLFNLLLNLPNPQTLFFDHPAAQSRFTLGQPTQVFSCWNGAAALAAAPFASGEVSFLWPRVGECYQGEVQLLCKNLWRAGRGRIAVAPRVSLGYSDSDGVGRWVKRERGYVSDFVGRSRRERIVWEEEPPARVKCVSEFEQDWWLSWNESLL</sequence>
<reference evidence="1" key="1">
    <citation type="journal article" date="2023" name="Mol. Phylogenet. Evol.">
        <title>Genome-scale phylogeny and comparative genomics of the fungal order Sordariales.</title>
        <authorList>
            <person name="Hensen N."/>
            <person name="Bonometti L."/>
            <person name="Westerberg I."/>
            <person name="Brannstrom I.O."/>
            <person name="Guillou S."/>
            <person name="Cros-Aarteil S."/>
            <person name="Calhoun S."/>
            <person name="Haridas S."/>
            <person name="Kuo A."/>
            <person name="Mondo S."/>
            <person name="Pangilinan J."/>
            <person name="Riley R."/>
            <person name="LaButti K."/>
            <person name="Andreopoulos B."/>
            <person name="Lipzen A."/>
            <person name="Chen C."/>
            <person name="Yan M."/>
            <person name="Daum C."/>
            <person name="Ng V."/>
            <person name="Clum A."/>
            <person name="Steindorff A."/>
            <person name="Ohm R.A."/>
            <person name="Martin F."/>
            <person name="Silar P."/>
            <person name="Natvig D.O."/>
            <person name="Lalanne C."/>
            <person name="Gautier V."/>
            <person name="Ament-Velasquez S.L."/>
            <person name="Kruys A."/>
            <person name="Hutchinson M.I."/>
            <person name="Powell A.J."/>
            <person name="Barry K."/>
            <person name="Miller A.N."/>
            <person name="Grigoriev I.V."/>
            <person name="Debuchy R."/>
            <person name="Gladieux P."/>
            <person name="Hiltunen Thoren M."/>
            <person name="Johannesson H."/>
        </authorList>
    </citation>
    <scope>NUCLEOTIDE SEQUENCE</scope>
    <source>
        <strain evidence="1">CBS 757.83</strain>
    </source>
</reference>
<comment type="caution">
    <text evidence="1">The sequence shown here is derived from an EMBL/GenBank/DDBJ whole genome shotgun (WGS) entry which is preliminary data.</text>
</comment>
<accession>A0AAN6SWE4</accession>
<dbReference type="PANTHER" id="PTHR34144">
    <property type="entry name" value="CHROMOSOME 8, WHOLE GENOME SHOTGUN SEQUENCE"/>
    <property type="match status" value="1"/>
</dbReference>
<dbReference type="InterPro" id="IPR021047">
    <property type="entry name" value="Mannosyltransferase_CMT1"/>
</dbReference>
<keyword evidence="2" id="KW-1185">Reference proteome</keyword>